<reference evidence="2 3" key="1">
    <citation type="submission" date="2024-11" db="EMBL/GenBank/DDBJ databases">
        <title>Chromosome-level genome assembly of the freshwater bivalve Anodonta woodiana.</title>
        <authorList>
            <person name="Chen X."/>
        </authorList>
    </citation>
    <scope>NUCLEOTIDE SEQUENCE [LARGE SCALE GENOMIC DNA]</scope>
    <source>
        <strain evidence="2">MN2024</strain>
        <tissue evidence="2">Gills</tissue>
    </source>
</reference>
<dbReference type="EMBL" id="JBJQND010000012">
    <property type="protein sequence ID" value="KAL3860449.1"/>
    <property type="molecule type" value="Genomic_DNA"/>
</dbReference>
<dbReference type="AlphaFoldDB" id="A0ABD3VFT5"/>
<comment type="caution">
    <text evidence="2">The sequence shown here is derived from an EMBL/GenBank/DDBJ whole genome shotgun (WGS) entry which is preliminary data.</text>
</comment>
<dbReference type="PANTHER" id="PTHR20872:SF1">
    <property type="entry name" value="F-BOX DOMAIN-CONTAINING PROTEIN"/>
    <property type="match status" value="1"/>
</dbReference>
<proteinExistence type="predicted"/>
<keyword evidence="3" id="KW-1185">Reference proteome</keyword>
<dbReference type="InterPro" id="IPR032675">
    <property type="entry name" value="LRR_dom_sf"/>
</dbReference>
<dbReference type="InterPro" id="IPR036047">
    <property type="entry name" value="F-box-like_dom_sf"/>
</dbReference>
<organism evidence="2 3">
    <name type="scientific">Sinanodonta woodiana</name>
    <name type="common">Chinese pond mussel</name>
    <name type="synonym">Anodonta woodiana</name>
    <dbReference type="NCBI Taxonomy" id="1069815"/>
    <lineage>
        <taxon>Eukaryota</taxon>
        <taxon>Metazoa</taxon>
        <taxon>Spiralia</taxon>
        <taxon>Lophotrochozoa</taxon>
        <taxon>Mollusca</taxon>
        <taxon>Bivalvia</taxon>
        <taxon>Autobranchia</taxon>
        <taxon>Heteroconchia</taxon>
        <taxon>Palaeoheterodonta</taxon>
        <taxon>Unionida</taxon>
        <taxon>Unionoidea</taxon>
        <taxon>Unionidae</taxon>
        <taxon>Unioninae</taxon>
        <taxon>Sinanodonta</taxon>
    </lineage>
</organism>
<dbReference type="SMART" id="SM00256">
    <property type="entry name" value="FBOX"/>
    <property type="match status" value="1"/>
</dbReference>
<name>A0ABD3VFT5_SINWO</name>
<dbReference type="Pfam" id="PF12937">
    <property type="entry name" value="F-box-like"/>
    <property type="match status" value="1"/>
</dbReference>
<dbReference type="Gene3D" id="3.80.10.10">
    <property type="entry name" value="Ribonuclease Inhibitor"/>
    <property type="match status" value="1"/>
</dbReference>
<evidence type="ECO:0000259" key="1">
    <source>
        <dbReference type="PROSITE" id="PS50181"/>
    </source>
</evidence>
<accession>A0ABD3VFT5</accession>
<dbReference type="PROSITE" id="PS50181">
    <property type="entry name" value="FBOX"/>
    <property type="match status" value="1"/>
</dbReference>
<dbReference type="PANTHER" id="PTHR20872">
    <property type="match status" value="1"/>
</dbReference>
<evidence type="ECO:0000313" key="3">
    <source>
        <dbReference type="Proteomes" id="UP001634394"/>
    </source>
</evidence>
<gene>
    <name evidence="2" type="ORF">ACJMK2_010572</name>
</gene>
<dbReference type="InterPro" id="IPR001810">
    <property type="entry name" value="F-box_dom"/>
</dbReference>
<evidence type="ECO:0000313" key="2">
    <source>
        <dbReference type="EMBL" id="KAL3860449.1"/>
    </source>
</evidence>
<dbReference type="SUPFAM" id="SSF52047">
    <property type="entry name" value="RNI-like"/>
    <property type="match status" value="1"/>
</dbReference>
<feature type="domain" description="F-box" evidence="1">
    <location>
        <begin position="5"/>
        <end position="51"/>
    </location>
</feature>
<dbReference type="SUPFAM" id="SSF81383">
    <property type="entry name" value="F-box domain"/>
    <property type="match status" value="1"/>
</dbReference>
<sequence length="390" mass="45020">MTMESRSWNNIPEHVLAKVLSQLSLQERYYSSLTCKHWYNVFQSPQLWHCFHFRFYVPQHHRFLNSVDKIGKHLRKIFIGLNQAVRENCVNACTLLGKLAKLDPRRISSITIEFTGENPLFYAGMEFVHCLKVLFCPVLNTVTPPSQILHVDVSGLAVALDDEVFDLLSENNPSLESLNIQNKNLVCKVSPACILRLVRKCRKLTDIHVLHCSMSDEILSCLAEEESKDIKHLSILCRRDEKYGKDLSAEAWKQLVDKKPSLRVTLAFDHNCPLNLVSVIMKPEIPVRTLKLETLTKIHDEVNLATSYYTRTLEEIMLRTRNSTELEEALVDMALKCTRLKCMMVSCILKKSVVDQILYLLPEMRKTGSYILNWEMDTEPWEVVRIEAVD</sequence>
<dbReference type="Gene3D" id="1.20.1280.50">
    <property type="match status" value="1"/>
</dbReference>
<protein>
    <recommendedName>
        <fullName evidence="1">F-box domain-containing protein</fullName>
    </recommendedName>
</protein>
<dbReference type="Proteomes" id="UP001634394">
    <property type="component" value="Unassembled WGS sequence"/>
</dbReference>